<keyword evidence="3" id="KW-1185">Reference proteome</keyword>
<name>A0ABP8NDB7_9BACT</name>
<proteinExistence type="predicted"/>
<feature type="compositionally biased region" description="Basic and acidic residues" evidence="1">
    <location>
        <begin position="73"/>
        <end position="87"/>
    </location>
</feature>
<gene>
    <name evidence="2" type="ORF">GCM10023156_53190</name>
</gene>
<reference evidence="3" key="1">
    <citation type="journal article" date="2019" name="Int. J. Syst. Evol. Microbiol.">
        <title>The Global Catalogue of Microorganisms (GCM) 10K type strain sequencing project: providing services to taxonomists for standard genome sequencing and annotation.</title>
        <authorList>
            <consortium name="The Broad Institute Genomics Platform"/>
            <consortium name="The Broad Institute Genome Sequencing Center for Infectious Disease"/>
            <person name="Wu L."/>
            <person name="Ma J."/>
        </authorList>
    </citation>
    <scope>NUCLEOTIDE SEQUENCE [LARGE SCALE GENOMIC DNA]</scope>
    <source>
        <strain evidence="3">JCM 17759</strain>
    </source>
</reference>
<sequence>MATKTTRGEIAALAARLPQGKLYDWCASVANSGMPTDVVYVGNQVLSDCRQAAISPLKQESKTKTKSKKRESKKNEDLQRQQGRDLDVESELAEDSKDAGSPGAGPAESESLPADSEQPD</sequence>
<evidence type="ECO:0000256" key="1">
    <source>
        <dbReference type="SAM" id="MobiDB-lite"/>
    </source>
</evidence>
<evidence type="ECO:0000313" key="3">
    <source>
        <dbReference type="Proteomes" id="UP001500840"/>
    </source>
</evidence>
<accession>A0ABP8NDB7</accession>
<dbReference type="EMBL" id="BAABGA010000074">
    <property type="protein sequence ID" value="GAA4465428.1"/>
    <property type="molecule type" value="Genomic_DNA"/>
</dbReference>
<feature type="region of interest" description="Disordered" evidence="1">
    <location>
        <begin position="56"/>
        <end position="120"/>
    </location>
</feature>
<protein>
    <submittedName>
        <fullName evidence="2">Uncharacterized protein</fullName>
    </submittedName>
</protein>
<organism evidence="2 3">
    <name type="scientific">Novipirellula rosea</name>
    <dbReference type="NCBI Taxonomy" id="1031540"/>
    <lineage>
        <taxon>Bacteria</taxon>
        <taxon>Pseudomonadati</taxon>
        <taxon>Planctomycetota</taxon>
        <taxon>Planctomycetia</taxon>
        <taxon>Pirellulales</taxon>
        <taxon>Pirellulaceae</taxon>
        <taxon>Novipirellula</taxon>
    </lineage>
</organism>
<evidence type="ECO:0000313" key="2">
    <source>
        <dbReference type="EMBL" id="GAA4465428.1"/>
    </source>
</evidence>
<dbReference type="RefSeq" id="WP_345326840.1">
    <property type="nucleotide sequence ID" value="NZ_BAABGA010000074.1"/>
</dbReference>
<dbReference type="Proteomes" id="UP001500840">
    <property type="component" value="Unassembled WGS sequence"/>
</dbReference>
<comment type="caution">
    <text evidence="2">The sequence shown here is derived from an EMBL/GenBank/DDBJ whole genome shotgun (WGS) entry which is preliminary data.</text>
</comment>